<dbReference type="AlphaFoldDB" id="A0A2N7Q5X2"/>
<accession>A0A2N7Q5X2</accession>
<evidence type="ECO:0000313" key="2">
    <source>
        <dbReference type="Proteomes" id="UP000235619"/>
    </source>
</evidence>
<feature type="non-terminal residue" evidence="1">
    <location>
        <position position="1"/>
    </location>
</feature>
<organism evidence="1 2">
    <name type="scientific">Thermodesulfobacterium geofontis</name>
    <dbReference type="NCBI Taxonomy" id="1295609"/>
    <lineage>
        <taxon>Bacteria</taxon>
        <taxon>Pseudomonadati</taxon>
        <taxon>Thermodesulfobacteriota</taxon>
        <taxon>Thermodesulfobacteria</taxon>
        <taxon>Thermodesulfobacteriales</taxon>
        <taxon>Thermodesulfobacteriaceae</taxon>
        <taxon>Thermodesulfobacterium</taxon>
    </lineage>
</organism>
<reference evidence="1 2" key="1">
    <citation type="submission" date="2018-01" db="EMBL/GenBank/DDBJ databases">
        <title>Metagenomic assembled genomes from two thermal pools in the Uzon Caldera, Kamchatka, Russia.</title>
        <authorList>
            <person name="Wilkins L."/>
            <person name="Ettinger C."/>
        </authorList>
    </citation>
    <scope>NUCLEOTIDE SEQUENCE [LARGE SCALE GENOMIC DNA]</scope>
    <source>
        <strain evidence="1">ARK-04</strain>
    </source>
</reference>
<dbReference type="EMBL" id="PNJD01000466">
    <property type="protein sequence ID" value="PMP93480.1"/>
    <property type="molecule type" value="Genomic_DNA"/>
</dbReference>
<dbReference type="Proteomes" id="UP000235619">
    <property type="component" value="Unassembled WGS sequence"/>
</dbReference>
<sequence>IFRERVGGKVRKRYDTPKTPYERLMESAYISEEVKNELRAKYEKLNPAELYREIKRYQRMLDRAYLRKKGVIPKRRLTVKGKGLR</sequence>
<gene>
    <name evidence="1" type="ORF">C0169_07755</name>
</gene>
<protein>
    <submittedName>
        <fullName evidence="1">Uncharacterized protein</fullName>
    </submittedName>
</protein>
<name>A0A2N7Q5X2_9BACT</name>
<evidence type="ECO:0000313" key="1">
    <source>
        <dbReference type="EMBL" id="PMP93480.1"/>
    </source>
</evidence>
<comment type="caution">
    <text evidence="1">The sequence shown here is derived from an EMBL/GenBank/DDBJ whole genome shotgun (WGS) entry which is preliminary data.</text>
</comment>
<proteinExistence type="predicted"/>